<dbReference type="RefSeq" id="WP_058289540.1">
    <property type="nucleotide sequence ID" value="NZ_CYSD01000020.1"/>
</dbReference>
<proteinExistence type="predicted"/>
<evidence type="ECO:0000259" key="1">
    <source>
        <dbReference type="Pfam" id="PF09345"/>
    </source>
</evidence>
<evidence type="ECO:0000313" key="3">
    <source>
        <dbReference type="Proteomes" id="UP000052022"/>
    </source>
</evidence>
<dbReference type="Pfam" id="PF09345">
    <property type="entry name" value="SiaC"/>
    <property type="match status" value="1"/>
</dbReference>
<dbReference type="AlphaFoldDB" id="A0A0P1GSM0"/>
<protein>
    <recommendedName>
        <fullName evidence="1">SiaC family regulatory phosphoprotein domain-containing protein</fullName>
    </recommendedName>
</protein>
<reference evidence="2 3" key="1">
    <citation type="submission" date="2015-09" db="EMBL/GenBank/DDBJ databases">
        <authorList>
            <consortium name="Swine Surveillance"/>
        </authorList>
    </citation>
    <scope>NUCLEOTIDE SEQUENCE [LARGE SCALE GENOMIC DNA]</scope>
    <source>
        <strain evidence="2 3">CECT 7557</strain>
    </source>
</reference>
<evidence type="ECO:0000313" key="2">
    <source>
        <dbReference type="EMBL" id="CUH77587.1"/>
    </source>
</evidence>
<gene>
    <name evidence="2" type="ORF">TRM7557_01448</name>
</gene>
<dbReference type="Proteomes" id="UP000052022">
    <property type="component" value="Unassembled WGS sequence"/>
</dbReference>
<dbReference type="InterPro" id="IPR018530">
    <property type="entry name" value="SiaC"/>
</dbReference>
<feature type="domain" description="SiaC family regulatory phosphoprotein" evidence="1">
    <location>
        <begin position="13"/>
        <end position="131"/>
    </location>
</feature>
<keyword evidence="3" id="KW-1185">Reference proteome</keyword>
<dbReference type="EMBL" id="CYSD01000020">
    <property type="protein sequence ID" value="CUH77587.1"/>
    <property type="molecule type" value="Genomic_DNA"/>
</dbReference>
<organism evidence="2 3">
    <name type="scientific">Tritonibacter multivorans</name>
    <dbReference type="NCBI Taxonomy" id="928856"/>
    <lineage>
        <taxon>Bacteria</taxon>
        <taxon>Pseudomonadati</taxon>
        <taxon>Pseudomonadota</taxon>
        <taxon>Alphaproteobacteria</taxon>
        <taxon>Rhodobacterales</taxon>
        <taxon>Paracoccaceae</taxon>
        <taxon>Tritonibacter</taxon>
    </lineage>
</organism>
<accession>A0A0P1GSM0</accession>
<name>A0A0P1GSM0_9RHOB</name>
<sequence length="138" mass="15624">MSTNPLNLPAFQIAATDRSPHVDFDFDAGRLRMRGESYPEDVTSFYRPVLDALDKYFGALGTGDCRFELSLIYFNSASAKVIMFLMEMLDAAAAKGAAVDLFWYYDPEDDTMQELGEEFGEDLEHARFHLEAMVRDAE</sequence>
<dbReference type="OrthoDB" id="5297629at2"/>
<dbReference type="STRING" id="928856.SAMN04488049_111108"/>